<dbReference type="InterPro" id="IPR050223">
    <property type="entry name" value="D-isomer_2-hydroxyacid_DH"/>
</dbReference>
<sequence>MRALLCVDPAPISKDLLSLLPSLQIIVGSSVGVDHIDLTEYQLRGICVTNAGSAFCEDVADYVVGLLIDVLRRVSAADRLFRLGCGLLLMITRLVVMYSNLDKARVTLSYKYIDDLGLSFFKCKMINFKVIFNGQGGLGNINSEVAKRLGPFGCSMVYRSRKKKPSVTFPYYSDVRDPAANGDALILWCALTDETHHIVDKDVMAA</sequence>
<evidence type="ECO:0000256" key="1">
    <source>
        <dbReference type="ARBA" id="ARBA00023002"/>
    </source>
</evidence>
<evidence type="ECO:0000313" key="4">
    <source>
        <dbReference type="Proteomes" id="UP001314170"/>
    </source>
</evidence>
<dbReference type="InterPro" id="IPR036291">
    <property type="entry name" value="NAD(P)-bd_dom_sf"/>
</dbReference>
<name>A0AAV1RJ73_9ROSI</name>
<evidence type="ECO:0000259" key="2">
    <source>
        <dbReference type="Pfam" id="PF00389"/>
    </source>
</evidence>
<dbReference type="Proteomes" id="UP001314170">
    <property type="component" value="Unassembled WGS sequence"/>
</dbReference>
<dbReference type="InterPro" id="IPR006139">
    <property type="entry name" value="D-isomer_2_OHA_DH_cat_dom"/>
</dbReference>
<dbReference type="GO" id="GO:0016618">
    <property type="term" value="F:hydroxypyruvate reductase [NAD(P)H] activity"/>
    <property type="evidence" value="ECO:0007669"/>
    <property type="project" value="TreeGrafter"/>
</dbReference>
<dbReference type="GO" id="GO:0005829">
    <property type="term" value="C:cytosol"/>
    <property type="evidence" value="ECO:0007669"/>
    <property type="project" value="TreeGrafter"/>
</dbReference>
<reference evidence="3 4" key="1">
    <citation type="submission" date="2024-01" db="EMBL/GenBank/DDBJ databases">
        <authorList>
            <person name="Waweru B."/>
        </authorList>
    </citation>
    <scope>NUCLEOTIDE SEQUENCE [LARGE SCALE GENOMIC DNA]</scope>
</reference>
<dbReference type="SUPFAM" id="SSF51735">
    <property type="entry name" value="NAD(P)-binding Rossmann-fold domains"/>
    <property type="match status" value="1"/>
</dbReference>
<dbReference type="Gene3D" id="3.40.50.720">
    <property type="entry name" value="NAD(P)-binding Rossmann-like Domain"/>
    <property type="match status" value="3"/>
</dbReference>
<dbReference type="PANTHER" id="PTHR10996:SF268">
    <property type="entry name" value="GLYOXYLATE_HYDROXYPYRUVATE REDUCTASE HPR3"/>
    <property type="match status" value="1"/>
</dbReference>
<proteinExistence type="predicted"/>
<dbReference type="GO" id="GO:0051287">
    <property type="term" value="F:NAD binding"/>
    <property type="evidence" value="ECO:0007669"/>
    <property type="project" value="InterPro"/>
</dbReference>
<feature type="domain" description="D-isomer specific 2-hydroxyacid dehydrogenase catalytic" evidence="2">
    <location>
        <begin position="4"/>
        <end position="195"/>
    </location>
</feature>
<dbReference type="PANTHER" id="PTHR10996">
    <property type="entry name" value="2-HYDROXYACID DEHYDROGENASE-RELATED"/>
    <property type="match status" value="1"/>
</dbReference>
<dbReference type="Pfam" id="PF00389">
    <property type="entry name" value="2-Hacid_dh"/>
    <property type="match status" value="1"/>
</dbReference>
<protein>
    <recommendedName>
        <fullName evidence="2">D-isomer specific 2-hydroxyacid dehydrogenase catalytic domain-containing protein</fullName>
    </recommendedName>
</protein>
<keyword evidence="1" id="KW-0560">Oxidoreductase</keyword>
<gene>
    <name evidence="3" type="ORF">DCAF_LOCUS10404</name>
</gene>
<accession>A0AAV1RJ73</accession>
<dbReference type="GO" id="GO:0030267">
    <property type="term" value="F:glyoxylate reductase (NADPH) activity"/>
    <property type="evidence" value="ECO:0007669"/>
    <property type="project" value="TreeGrafter"/>
</dbReference>
<dbReference type="EMBL" id="CAWUPB010000994">
    <property type="protein sequence ID" value="CAK7335412.1"/>
    <property type="molecule type" value="Genomic_DNA"/>
</dbReference>
<organism evidence="3 4">
    <name type="scientific">Dovyalis caffra</name>
    <dbReference type="NCBI Taxonomy" id="77055"/>
    <lineage>
        <taxon>Eukaryota</taxon>
        <taxon>Viridiplantae</taxon>
        <taxon>Streptophyta</taxon>
        <taxon>Embryophyta</taxon>
        <taxon>Tracheophyta</taxon>
        <taxon>Spermatophyta</taxon>
        <taxon>Magnoliopsida</taxon>
        <taxon>eudicotyledons</taxon>
        <taxon>Gunneridae</taxon>
        <taxon>Pentapetalae</taxon>
        <taxon>rosids</taxon>
        <taxon>fabids</taxon>
        <taxon>Malpighiales</taxon>
        <taxon>Salicaceae</taxon>
        <taxon>Flacourtieae</taxon>
        <taxon>Dovyalis</taxon>
    </lineage>
</organism>
<dbReference type="AlphaFoldDB" id="A0AAV1RJ73"/>
<evidence type="ECO:0000313" key="3">
    <source>
        <dbReference type="EMBL" id="CAK7335412.1"/>
    </source>
</evidence>
<comment type="caution">
    <text evidence="3">The sequence shown here is derived from an EMBL/GenBank/DDBJ whole genome shotgun (WGS) entry which is preliminary data.</text>
</comment>
<dbReference type="SUPFAM" id="SSF52283">
    <property type="entry name" value="Formate/glycerate dehydrogenase catalytic domain-like"/>
    <property type="match status" value="1"/>
</dbReference>
<keyword evidence="4" id="KW-1185">Reference proteome</keyword>